<sequence length="257" mass="29247">MASFHGYVAPVSLGIQTGLQIILPEHTNQTTQPKTLYLLHGMGDNETIWTRRTAIERYADTYGFSVIMPSVDTSYYTDMAYGKNYWTYISEELPKIISTHFNITTDPEHTYVAGLSMGGYGSFKLALNHPNRFRAAASFSGALDVKSLLAHTPEENKEQRKLSLKIIFGDNPNLDAIGADLFSLITKHQEAGLALPDLYQYCGTDDFLYRMNTNFSNHLKEQGIKAYYEESKADHTWDYWDYCIESFLKKICERDNA</sequence>
<dbReference type="Proteomes" id="UP001203665">
    <property type="component" value="Unassembled WGS sequence"/>
</dbReference>
<dbReference type="EMBL" id="JAMQJY010000001">
    <property type="protein sequence ID" value="MCM2675935.1"/>
    <property type="molecule type" value="Genomic_DNA"/>
</dbReference>
<evidence type="ECO:0000313" key="2">
    <source>
        <dbReference type="Proteomes" id="UP001203665"/>
    </source>
</evidence>
<evidence type="ECO:0000313" key="1">
    <source>
        <dbReference type="EMBL" id="MCM2675935.1"/>
    </source>
</evidence>
<name>A0ABT0XJ47_9BACI</name>
<proteinExistence type="predicted"/>
<dbReference type="PANTHER" id="PTHR48098:SF1">
    <property type="entry name" value="DIACYLGLYCEROL ACYLTRANSFERASE_MYCOLYLTRANSFERASE AG85A"/>
    <property type="match status" value="1"/>
</dbReference>
<comment type="caution">
    <text evidence="1">The sequence shown here is derived from an EMBL/GenBank/DDBJ whole genome shotgun (WGS) entry which is preliminary data.</text>
</comment>
<dbReference type="InterPro" id="IPR029058">
    <property type="entry name" value="AB_hydrolase_fold"/>
</dbReference>
<dbReference type="InterPro" id="IPR000801">
    <property type="entry name" value="Esterase-like"/>
</dbReference>
<dbReference type="SUPFAM" id="SSF53474">
    <property type="entry name" value="alpha/beta-Hydrolases"/>
    <property type="match status" value="1"/>
</dbReference>
<accession>A0ABT0XJ47</accession>
<organism evidence="1 2">
    <name type="scientific">Alkalicoccobacillus plakortidis</name>
    <dbReference type="NCBI Taxonomy" id="444060"/>
    <lineage>
        <taxon>Bacteria</taxon>
        <taxon>Bacillati</taxon>
        <taxon>Bacillota</taxon>
        <taxon>Bacilli</taxon>
        <taxon>Bacillales</taxon>
        <taxon>Bacillaceae</taxon>
        <taxon>Alkalicoccobacillus</taxon>
    </lineage>
</organism>
<dbReference type="Gene3D" id="3.40.50.1820">
    <property type="entry name" value="alpha/beta hydrolase"/>
    <property type="match status" value="1"/>
</dbReference>
<dbReference type="Pfam" id="PF00756">
    <property type="entry name" value="Esterase"/>
    <property type="match status" value="1"/>
</dbReference>
<dbReference type="RefSeq" id="WP_251607363.1">
    <property type="nucleotide sequence ID" value="NZ_JAMQJY010000001.1"/>
</dbReference>
<reference evidence="1" key="1">
    <citation type="submission" date="2022-06" db="EMBL/GenBank/DDBJ databases">
        <title>Alkalicoccobacillus porphyridii sp. nov., isolated from a marine red alga, Porphyridium purpureum and reclassification of Shouchella plakortidis and Shouchella gibsonii as Alkalicoccobacillus plakortidis comb. nov. and Alkalicoccobacillus gibsonii comb. nov.</title>
        <authorList>
            <person name="Kim K.H."/>
            <person name="Lee J.K."/>
            <person name="Han D.M."/>
            <person name="Baek J.H."/>
            <person name="Jeon C.O."/>
        </authorList>
    </citation>
    <scope>NUCLEOTIDE SEQUENCE</scope>
    <source>
        <strain evidence="1">DSM 19153</strain>
    </source>
</reference>
<gene>
    <name evidence="1" type="ORF">NDM98_10805</name>
</gene>
<keyword evidence="2" id="KW-1185">Reference proteome</keyword>
<dbReference type="PANTHER" id="PTHR48098">
    <property type="entry name" value="ENTEROCHELIN ESTERASE-RELATED"/>
    <property type="match status" value="1"/>
</dbReference>
<dbReference type="InterPro" id="IPR050583">
    <property type="entry name" value="Mycobacterial_A85_antigen"/>
</dbReference>
<protein>
    <submittedName>
        <fullName evidence="1">Esterase family protein</fullName>
    </submittedName>
</protein>